<sequence length="124" mass="13699">MKIKRRQQQGFTLLEVMIAVTVFAVIATTISQTTSQSVGNLLYLQDKTLASFVAENQLTDIRLNGFPAIGDRNDVVDMAGREWRVNTKVENTQLPDTRRVTVSVAALENKEANLASIATIVGKY</sequence>
<evidence type="ECO:0000313" key="11">
    <source>
        <dbReference type="EMBL" id="MFC3680029.1"/>
    </source>
</evidence>
<dbReference type="InterPro" id="IPR012902">
    <property type="entry name" value="N_methyl_site"/>
</dbReference>
<comment type="subunit">
    <text evidence="9">Type II secretion is composed of four main components: the outer membrane complex, the inner membrane complex, the cytoplasmic secretion ATPase and the periplasm-spanning pseudopilus.</text>
</comment>
<comment type="subcellular location">
    <subcellularLocation>
        <location evidence="1 9">Cell inner membrane</location>
        <topology evidence="1 9">Single-pass membrane protein</topology>
    </subcellularLocation>
</comment>
<evidence type="ECO:0000256" key="2">
    <source>
        <dbReference type="ARBA" id="ARBA00008358"/>
    </source>
</evidence>
<comment type="caution">
    <text evidence="11">The sequence shown here is derived from an EMBL/GenBank/DDBJ whole genome shotgun (WGS) entry which is preliminary data.</text>
</comment>
<dbReference type="NCBIfam" id="TIGR02532">
    <property type="entry name" value="IV_pilin_GFxxxE"/>
    <property type="match status" value="1"/>
</dbReference>
<dbReference type="InterPro" id="IPR010052">
    <property type="entry name" value="T2SS_protein-GspI"/>
</dbReference>
<comment type="similarity">
    <text evidence="2 9">Belongs to the GSP I family.</text>
</comment>
<keyword evidence="5 9" id="KW-0997">Cell inner membrane</keyword>
<keyword evidence="6 9" id="KW-0812">Transmembrane</keyword>
<keyword evidence="7 9" id="KW-1133">Transmembrane helix</keyword>
<evidence type="ECO:0000256" key="1">
    <source>
        <dbReference type="ARBA" id="ARBA00004377"/>
    </source>
</evidence>
<evidence type="ECO:0000259" key="10">
    <source>
        <dbReference type="Pfam" id="PF02501"/>
    </source>
</evidence>
<dbReference type="EMBL" id="JBHRYB010000005">
    <property type="protein sequence ID" value="MFC3680029.1"/>
    <property type="molecule type" value="Genomic_DNA"/>
</dbReference>
<evidence type="ECO:0000256" key="6">
    <source>
        <dbReference type="ARBA" id="ARBA00022692"/>
    </source>
</evidence>
<protein>
    <recommendedName>
        <fullName evidence="9">Type II secretion system protein I</fullName>
        <shortName evidence="9">T2SS minor pseudopilin I</shortName>
    </recommendedName>
</protein>
<evidence type="ECO:0000256" key="7">
    <source>
        <dbReference type="ARBA" id="ARBA00022989"/>
    </source>
</evidence>
<dbReference type="RefSeq" id="WP_376865860.1">
    <property type="nucleotide sequence ID" value="NZ_JBHRYB010000005.1"/>
</dbReference>
<gene>
    <name evidence="11" type="primary">gspI</name>
    <name evidence="11" type="ORF">ACFOMG_07885</name>
</gene>
<proteinExistence type="inferred from homology"/>
<evidence type="ECO:0000256" key="4">
    <source>
        <dbReference type="ARBA" id="ARBA00022481"/>
    </source>
</evidence>
<keyword evidence="4 9" id="KW-0488">Methylation</keyword>
<feature type="domain" description="Type II secretion system protein GspI C-terminal" evidence="10">
    <location>
        <begin position="44"/>
        <end position="121"/>
    </location>
</feature>
<name>A0ABV7VS67_9GAMM</name>
<dbReference type="PROSITE" id="PS00409">
    <property type="entry name" value="PROKAR_NTER_METHYL"/>
    <property type="match status" value="1"/>
</dbReference>
<dbReference type="Proteomes" id="UP001595722">
    <property type="component" value="Unassembled WGS sequence"/>
</dbReference>
<reference evidence="12" key="1">
    <citation type="journal article" date="2019" name="Int. J. Syst. Evol. Microbiol.">
        <title>The Global Catalogue of Microorganisms (GCM) 10K type strain sequencing project: providing services to taxonomists for standard genome sequencing and annotation.</title>
        <authorList>
            <consortium name="The Broad Institute Genomics Platform"/>
            <consortium name="The Broad Institute Genome Sequencing Center for Infectious Disease"/>
            <person name="Wu L."/>
            <person name="Ma J."/>
        </authorList>
    </citation>
    <scope>NUCLEOTIDE SEQUENCE [LARGE SCALE GENOMIC DNA]</scope>
    <source>
        <strain evidence="12">KCTC 42424</strain>
    </source>
</reference>
<evidence type="ECO:0000256" key="9">
    <source>
        <dbReference type="RuleBase" id="RU368030"/>
    </source>
</evidence>
<comment type="function">
    <text evidence="9">Component of the type II secretion system required for the energy-dependent secretion of extracellular factors such as proteases and toxins from the periplasm.</text>
</comment>
<keyword evidence="3" id="KW-1003">Cell membrane</keyword>
<keyword evidence="8 9" id="KW-0472">Membrane</keyword>
<dbReference type="Pfam" id="PF02501">
    <property type="entry name" value="T2SSI"/>
    <property type="match status" value="1"/>
</dbReference>
<dbReference type="InterPro" id="IPR003413">
    <property type="entry name" value="T2SS_GspI_C"/>
</dbReference>
<dbReference type="PANTHER" id="PTHR38779:SF2">
    <property type="entry name" value="TYPE II SECRETION SYSTEM PROTEIN I-RELATED"/>
    <property type="match status" value="1"/>
</dbReference>
<dbReference type="Gene3D" id="3.30.1300.30">
    <property type="entry name" value="GSPII I/J protein-like"/>
    <property type="match status" value="1"/>
</dbReference>
<dbReference type="SUPFAM" id="SSF54523">
    <property type="entry name" value="Pili subunits"/>
    <property type="match status" value="1"/>
</dbReference>
<comment type="PTM">
    <text evidence="9">Cleaved by prepilin peptidase.</text>
</comment>
<keyword evidence="12" id="KW-1185">Reference proteome</keyword>
<accession>A0ABV7VS67</accession>
<dbReference type="Pfam" id="PF07963">
    <property type="entry name" value="N_methyl"/>
    <property type="match status" value="1"/>
</dbReference>
<organism evidence="11 12">
    <name type="scientific">Bacterioplanoides pacificum</name>
    <dbReference type="NCBI Taxonomy" id="1171596"/>
    <lineage>
        <taxon>Bacteria</taxon>
        <taxon>Pseudomonadati</taxon>
        <taxon>Pseudomonadota</taxon>
        <taxon>Gammaproteobacteria</taxon>
        <taxon>Oceanospirillales</taxon>
        <taxon>Oceanospirillaceae</taxon>
        <taxon>Bacterioplanoides</taxon>
    </lineage>
</organism>
<dbReference type="InterPro" id="IPR045584">
    <property type="entry name" value="Pilin-like"/>
</dbReference>
<evidence type="ECO:0000256" key="3">
    <source>
        <dbReference type="ARBA" id="ARBA00022475"/>
    </source>
</evidence>
<evidence type="ECO:0000256" key="8">
    <source>
        <dbReference type="ARBA" id="ARBA00023136"/>
    </source>
</evidence>
<dbReference type="PANTHER" id="PTHR38779">
    <property type="entry name" value="TYPE II SECRETION SYSTEM PROTEIN I-RELATED"/>
    <property type="match status" value="1"/>
</dbReference>
<feature type="transmembrane region" description="Helical" evidence="9">
    <location>
        <begin position="12"/>
        <end position="30"/>
    </location>
</feature>
<evidence type="ECO:0000256" key="5">
    <source>
        <dbReference type="ARBA" id="ARBA00022519"/>
    </source>
</evidence>
<dbReference type="NCBIfam" id="TIGR01707">
    <property type="entry name" value="gspI"/>
    <property type="match status" value="1"/>
</dbReference>
<evidence type="ECO:0000313" key="12">
    <source>
        <dbReference type="Proteomes" id="UP001595722"/>
    </source>
</evidence>